<evidence type="ECO:0000313" key="3">
    <source>
        <dbReference type="Proteomes" id="UP000049979"/>
    </source>
</evidence>
<organism evidence="2 3">
    <name type="scientific">Roseburia faecis</name>
    <dbReference type="NCBI Taxonomy" id="301302"/>
    <lineage>
        <taxon>Bacteria</taxon>
        <taxon>Bacillati</taxon>
        <taxon>Bacillota</taxon>
        <taxon>Clostridia</taxon>
        <taxon>Lachnospirales</taxon>
        <taxon>Lachnospiraceae</taxon>
        <taxon>Roseburia</taxon>
    </lineage>
</organism>
<dbReference type="STRING" id="301302.ERS852420_01440"/>
<dbReference type="InterPro" id="IPR012505">
    <property type="entry name" value="YbbR"/>
</dbReference>
<dbReference type="EMBL" id="CVRR01000005">
    <property type="protein sequence ID" value="CRL33333.1"/>
    <property type="molecule type" value="Genomic_DNA"/>
</dbReference>
<reference evidence="3" key="1">
    <citation type="submission" date="2015-05" db="EMBL/GenBank/DDBJ databases">
        <authorList>
            <consortium name="Pathogen Informatics"/>
        </authorList>
    </citation>
    <scope>NUCLEOTIDE SEQUENCE [LARGE SCALE GENOMIC DNA]</scope>
    <source>
        <strain evidence="3">M72</strain>
    </source>
</reference>
<dbReference type="Gene3D" id="2.170.120.30">
    <property type="match status" value="2"/>
</dbReference>
<dbReference type="PANTHER" id="PTHR37804">
    <property type="entry name" value="CDAA REGULATORY PROTEIN CDAR"/>
    <property type="match status" value="1"/>
</dbReference>
<dbReference type="PANTHER" id="PTHR37804:SF1">
    <property type="entry name" value="CDAA REGULATORY PROTEIN CDAR"/>
    <property type="match status" value="1"/>
</dbReference>
<dbReference type="InterPro" id="IPR053154">
    <property type="entry name" value="c-di-AMP_regulator"/>
</dbReference>
<keyword evidence="1" id="KW-0812">Transmembrane</keyword>
<evidence type="ECO:0000313" key="2">
    <source>
        <dbReference type="EMBL" id="CRL33333.1"/>
    </source>
</evidence>
<keyword evidence="3" id="KW-1185">Reference proteome</keyword>
<sequence length="435" mass="46856">MAKKILKTLVNNLGFKILAVVLAFILWLVVYNIDDPKKSKTFTTNVTVENASAVTDMNKCYEVLDGTNTVTFTVTGKRSELEKLDDTDFSAVADMNRLIINDKGNKASVPIEISAKRTYTSVSINNKNKYMELSLEDLMSRRFMISADTSGKVAAGYALGEVSVTNPNVLNVSGPASIVKKVDKVVATIDVDGMSSNLTDNVIPVLYDSDGNEVDTTQLKLSNTTVTISAKILSVKEVPLVFSTTGTPYGEYRVVEISSTPDTVKLKGASNVLNPLVSLEIPANVINVSGAREDVKTTIDISEYLPDGVELVDSSAASVTVTVRIEAYASRTYHLQTSDIRVNSLPDGLNLSFDKAQVSVTISGLQDDLNKLNASELAASIDASQLSEGTHQVELSLKLDEDHYAYQPITVSVTVKAKNIQDGDTSTDSGEDTGE</sequence>
<protein>
    <submittedName>
        <fullName evidence="2">YbbR family protein</fullName>
    </submittedName>
</protein>
<dbReference type="Proteomes" id="UP000049979">
    <property type="component" value="Unassembled WGS sequence"/>
</dbReference>
<keyword evidence="1" id="KW-0472">Membrane</keyword>
<dbReference type="Pfam" id="PF07949">
    <property type="entry name" value="YbbR"/>
    <property type="match status" value="3"/>
</dbReference>
<accession>A0A0M6WEG9</accession>
<name>A0A0M6WEG9_9FIRM</name>
<evidence type="ECO:0000256" key="1">
    <source>
        <dbReference type="SAM" id="Phobius"/>
    </source>
</evidence>
<dbReference type="AlphaFoldDB" id="A0A0M6WEG9"/>
<feature type="transmembrane region" description="Helical" evidence="1">
    <location>
        <begin position="12"/>
        <end position="33"/>
    </location>
</feature>
<dbReference type="RefSeq" id="WP_055066962.1">
    <property type="nucleotide sequence ID" value="NZ_CP173697.1"/>
</dbReference>
<gene>
    <name evidence="2" type="ORF">M72_01791</name>
</gene>
<dbReference type="Gene3D" id="2.170.120.40">
    <property type="entry name" value="YbbR-like domain"/>
    <property type="match status" value="2"/>
</dbReference>
<dbReference type="OrthoDB" id="2111604at2"/>
<keyword evidence="1" id="KW-1133">Transmembrane helix</keyword>
<proteinExistence type="predicted"/>